<dbReference type="Pfam" id="PF07724">
    <property type="entry name" value="AAA_2"/>
    <property type="match status" value="1"/>
</dbReference>
<dbReference type="PANTHER" id="PTHR43572">
    <property type="entry name" value="CHAPERONE PROTEIN CLPD, CHLOROPLASTIC"/>
    <property type="match status" value="1"/>
</dbReference>
<comment type="caution">
    <text evidence="8">The sequence shown here is derived from an EMBL/GenBank/DDBJ whole genome shotgun (WGS) entry which is preliminary data.</text>
</comment>
<dbReference type="Pfam" id="PF26587">
    <property type="entry name" value="AAA_lid_SMAX1"/>
    <property type="match status" value="1"/>
</dbReference>
<evidence type="ECO:0000256" key="3">
    <source>
        <dbReference type="ARBA" id="ARBA00023015"/>
    </source>
</evidence>
<dbReference type="PROSITE" id="PS51903">
    <property type="entry name" value="CLP_R"/>
    <property type="match status" value="1"/>
</dbReference>
<dbReference type="SUPFAM" id="SSF81923">
    <property type="entry name" value="Double Clp-N motif"/>
    <property type="match status" value="1"/>
</dbReference>
<dbReference type="Gene3D" id="3.40.50.300">
    <property type="entry name" value="P-loop containing nucleotide triphosphate hydrolases"/>
    <property type="match status" value="1"/>
</dbReference>
<dbReference type="InterPro" id="IPR003959">
    <property type="entry name" value="ATPase_AAA_core"/>
</dbReference>
<name>A0AAN8VK99_9MAGN</name>
<dbReference type="EMBL" id="JBAMMX010000007">
    <property type="protein sequence ID" value="KAK6935725.1"/>
    <property type="molecule type" value="Genomic_DNA"/>
</dbReference>
<dbReference type="PANTHER" id="PTHR43572:SF38">
    <property type="entry name" value="PROTEIN SMAX1-LIKE 6"/>
    <property type="match status" value="1"/>
</dbReference>
<comment type="similarity">
    <text evidence="1">Belongs to the ClpA/ClpB family.</text>
</comment>
<dbReference type="InterPro" id="IPR004176">
    <property type="entry name" value="Clp_R_N"/>
</dbReference>
<dbReference type="GO" id="GO:0016887">
    <property type="term" value="F:ATP hydrolysis activity"/>
    <property type="evidence" value="ECO:0007669"/>
    <property type="project" value="InterPro"/>
</dbReference>
<keyword evidence="2 5" id="KW-0677">Repeat</keyword>
<accession>A0AAN8VK99</accession>
<feature type="compositionally biased region" description="Polar residues" evidence="6">
    <location>
        <begin position="653"/>
        <end position="662"/>
    </location>
</feature>
<dbReference type="Pfam" id="PF23569">
    <property type="entry name" value="NBD_SMAX1"/>
    <property type="match status" value="1"/>
</dbReference>
<evidence type="ECO:0000256" key="4">
    <source>
        <dbReference type="ARBA" id="ARBA00023163"/>
    </source>
</evidence>
<sequence length="1093" mass="120760">MPTPVGTARQCLTDEAARALDDAVAVARRRNHAQTTSLHAVSALLALPSSTLRDACSRARSSAYLPRLQFRALELSVGVSLDRLPTSKSVDEPPISNSLMAAIKRSQANQRRHPESFHMHQLQQQQQSSLSCVKVELKHFILSILDDPIVSRVFGEAGFGSADIKLSLLHPPSSSRFSRPRCPPLFLCNFTSGFDSDPTPLGFPFPFPGFSGSPNGDANSRRIAGILTKSERRNPLLVGICANEALRSFSDSVERNRDGVLPEELKGLKIIYLEKVLCEFLNGTGTEELMDLKFKEVGQILETCSGPGIVLGIGELKSLVDDGVSMDAVNRVVAKLTELLKFHWKKLWLIGAASGDDTYSKFLNRFPEIEKDWDLNLLPITSFMPSIEGFSSKPSLMGSFVPFGGFFTSPADFKIPLTCKSIAMTQPRCHLCNEKYEQEASAMRKGGAATSVADQHSEKLPSWLQMAELDTNKGLDTAKAKDDSTALNAKLIGLEKKWNDICLRLHQTQPCPLPVNSQLKSDNVCTDSRFVSNLKESNSRSSSLDESGYENQNLSLPVDTQNISPPRANGSISPLCGVKNADLHQKVSVSISLQLEANVPPLSRCTLPNLSVPLDNPSPSSVTSVTTDLGLGTLYAPICHEPKNSRLQDHSECVQNRPGSVSTEHDDASENSSYRRAKISSCCGLDSGGQLDPKDFKSLWGALTEKVGRQDEAICLISHTVTRCRMGNEKFRGAKPRRDVWLHFLGCDIVGKRKIAAALAEILFGSRENLIFIDLRTQGGISNPLSLVCRQDLNGYDARFRGKTVVDFIATELCKKPHSVVFLENIDSADLLAQSSLSQAIRTGKFPDSHRREISISDTIFVTTSTKNSLYRKEGTEYTEERILRAKNCQIKIIVESISGDTTRSGIDVNVLANRESEVNSTGPQEPSEFQERACKRSRKTFLDLNLPVQGIEEDCGYVSCESDSISENSEAWLEEFYEQVDEKVELKPFDFDSRAKKLMEKIMYSFRETMGSKCLLEVHPEVMGQLLAAAWLSDRMMAVEDWIDQVMCRSFVEARQKYGPAARTMIKLVACENLFVEEHAPGICLPARIVVN</sequence>
<evidence type="ECO:0000256" key="6">
    <source>
        <dbReference type="SAM" id="MobiDB-lite"/>
    </source>
</evidence>
<feature type="domain" description="Clp R" evidence="7">
    <location>
        <begin position="8"/>
        <end position="178"/>
    </location>
</feature>
<dbReference type="InterPro" id="IPR051650">
    <property type="entry name" value="SL_signaling_regulator"/>
</dbReference>
<dbReference type="InterPro" id="IPR027417">
    <property type="entry name" value="P-loop_NTPase"/>
</dbReference>
<proteinExistence type="inferred from homology"/>
<protein>
    <recommendedName>
        <fullName evidence="7">Clp R domain-containing protein</fullName>
    </recommendedName>
</protein>
<evidence type="ECO:0000256" key="5">
    <source>
        <dbReference type="PROSITE-ProRule" id="PRU01251"/>
    </source>
</evidence>
<evidence type="ECO:0000256" key="2">
    <source>
        <dbReference type="ARBA" id="ARBA00022737"/>
    </source>
</evidence>
<dbReference type="SUPFAM" id="SSF52540">
    <property type="entry name" value="P-loop containing nucleoside triphosphate hydrolases"/>
    <property type="match status" value="1"/>
</dbReference>
<evidence type="ECO:0000313" key="8">
    <source>
        <dbReference type="EMBL" id="KAK6935725.1"/>
    </source>
</evidence>
<evidence type="ECO:0000259" key="7">
    <source>
        <dbReference type="PROSITE" id="PS51903"/>
    </source>
</evidence>
<dbReference type="Gene3D" id="1.10.1780.10">
    <property type="entry name" value="Clp, N-terminal domain"/>
    <property type="match status" value="1"/>
</dbReference>
<dbReference type="GO" id="GO:0005524">
    <property type="term" value="F:ATP binding"/>
    <property type="evidence" value="ECO:0007669"/>
    <property type="project" value="InterPro"/>
</dbReference>
<evidence type="ECO:0000313" key="9">
    <source>
        <dbReference type="Proteomes" id="UP001370490"/>
    </source>
</evidence>
<organism evidence="8 9">
    <name type="scientific">Dillenia turbinata</name>
    <dbReference type="NCBI Taxonomy" id="194707"/>
    <lineage>
        <taxon>Eukaryota</taxon>
        <taxon>Viridiplantae</taxon>
        <taxon>Streptophyta</taxon>
        <taxon>Embryophyta</taxon>
        <taxon>Tracheophyta</taxon>
        <taxon>Spermatophyta</taxon>
        <taxon>Magnoliopsida</taxon>
        <taxon>eudicotyledons</taxon>
        <taxon>Gunneridae</taxon>
        <taxon>Pentapetalae</taxon>
        <taxon>Dilleniales</taxon>
        <taxon>Dilleniaceae</taxon>
        <taxon>Dillenia</taxon>
    </lineage>
</organism>
<dbReference type="InterPro" id="IPR058680">
    <property type="entry name" value="NBD_SMAX1-like"/>
</dbReference>
<keyword evidence="9" id="KW-1185">Reference proteome</keyword>
<keyword evidence="3" id="KW-0805">Transcription regulation</keyword>
<feature type="region of interest" description="Disordered" evidence="6">
    <location>
        <begin position="647"/>
        <end position="670"/>
    </location>
</feature>
<evidence type="ECO:0000256" key="1">
    <source>
        <dbReference type="ARBA" id="ARBA00008675"/>
    </source>
</evidence>
<dbReference type="Proteomes" id="UP001370490">
    <property type="component" value="Unassembled WGS sequence"/>
</dbReference>
<keyword evidence="4" id="KW-0804">Transcription</keyword>
<dbReference type="InterPro" id="IPR058954">
    <property type="entry name" value="AAA_lid_SMAX1"/>
</dbReference>
<gene>
    <name evidence="8" type="ORF">RJ641_032755</name>
</gene>
<reference evidence="8 9" key="1">
    <citation type="submission" date="2023-12" db="EMBL/GenBank/DDBJ databases">
        <title>A high-quality genome assembly for Dillenia turbinata (Dilleniales).</title>
        <authorList>
            <person name="Chanderbali A."/>
        </authorList>
    </citation>
    <scope>NUCLEOTIDE SEQUENCE [LARGE SCALE GENOMIC DNA]</scope>
    <source>
        <strain evidence="8">LSX21</strain>
        <tissue evidence="8">Leaf</tissue>
    </source>
</reference>
<dbReference type="AlphaFoldDB" id="A0AAN8VK99"/>
<dbReference type="Pfam" id="PF02861">
    <property type="entry name" value="Clp_N"/>
    <property type="match status" value="1"/>
</dbReference>
<dbReference type="InterPro" id="IPR036628">
    <property type="entry name" value="Clp_N_dom_sf"/>
</dbReference>